<reference evidence="3" key="1">
    <citation type="journal article" date="2019" name="Int. J. Syst. Evol. Microbiol.">
        <title>The Global Catalogue of Microorganisms (GCM) 10K type strain sequencing project: providing services to taxonomists for standard genome sequencing and annotation.</title>
        <authorList>
            <consortium name="The Broad Institute Genomics Platform"/>
            <consortium name="The Broad Institute Genome Sequencing Center for Infectious Disease"/>
            <person name="Wu L."/>
            <person name="Ma J."/>
        </authorList>
    </citation>
    <scope>NUCLEOTIDE SEQUENCE [LARGE SCALE GENOMIC DNA]</scope>
    <source>
        <strain evidence="3">JCM 9092</strain>
    </source>
</reference>
<keyword evidence="3" id="KW-1185">Reference proteome</keyword>
<feature type="signal peptide" evidence="1">
    <location>
        <begin position="1"/>
        <end position="30"/>
    </location>
</feature>
<gene>
    <name evidence="2" type="ORF">GCM10010449_81000</name>
</gene>
<name>A0ABP6NJR0_9ACTN</name>
<organism evidence="2 3">
    <name type="scientific">Streptomyces rectiviolaceus</name>
    <dbReference type="NCBI Taxonomy" id="332591"/>
    <lineage>
        <taxon>Bacteria</taxon>
        <taxon>Bacillati</taxon>
        <taxon>Actinomycetota</taxon>
        <taxon>Actinomycetes</taxon>
        <taxon>Kitasatosporales</taxon>
        <taxon>Streptomycetaceae</taxon>
        <taxon>Streptomyces</taxon>
    </lineage>
</organism>
<evidence type="ECO:0000313" key="3">
    <source>
        <dbReference type="Proteomes" id="UP001501637"/>
    </source>
</evidence>
<proteinExistence type="predicted"/>
<dbReference type="EMBL" id="BAAAUG010000216">
    <property type="protein sequence ID" value="GAA3150445.1"/>
    <property type="molecule type" value="Genomic_DNA"/>
</dbReference>
<accession>A0ABP6NJR0</accession>
<sequence>MENFVRRMSMAIALAVAAGGLGMSTATAQAAPASPDQGPPYPYADCLKATADKGESPAQGKWHCDQLVSKGWVKPPTR</sequence>
<dbReference type="Proteomes" id="UP001501637">
    <property type="component" value="Unassembled WGS sequence"/>
</dbReference>
<evidence type="ECO:0000256" key="1">
    <source>
        <dbReference type="SAM" id="SignalP"/>
    </source>
</evidence>
<feature type="chain" id="PRO_5046925700" evidence="1">
    <location>
        <begin position="31"/>
        <end position="78"/>
    </location>
</feature>
<keyword evidence="1" id="KW-0732">Signal</keyword>
<evidence type="ECO:0000313" key="2">
    <source>
        <dbReference type="EMBL" id="GAA3150445.1"/>
    </source>
</evidence>
<protein>
    <submittedName>
        <fullName evidence="2">Uncharacterized protein</fullName>
    </submittedName>
</protein>
<comment type="caution">
    <text evidence="2">The sequence shown here is derived from an EMBL/GenBank/DDBJ whole genome shotgun (WGS) entry which is preliminary data.</text>
</comment>